<dbReference type="InterPro" id="IPR052751">
    <property type="entry name" value="Plant_MAPKKK"/>
</dbReference>
<name>A0A4U0TJ40_9PEZI</name>
<evidence type="ECO:0000259" key="2">
    <source>
        <dbReference type="PROSITE" id="PS50011"/>
    </source>
</evidence>
<feature type="region of interest" description="Disordered" evidence="1">
    <location>
        <begin position="316"/>
        <end position="358"/>
    </location>
</feature>
<dbReference type="PANTHER" id="PTHR48011">
    <property type="entry name" value="CCR4-NOT TRANSCRIPTIONAL COMPLEX SUBUNIT CAF120-RELATED"/>
    <property type="match status" value="1"/>
</dbReference>
<dbReference type="SUPFAM" id="SSF56112">
    <property type="entry name" value="Protein kinase-like (PK-like)"/>
    <property type="match status" value="1"/>
</dbReference>
<evidence type="ECO:0000313" key="4">
    <source>
        <dbReference type="Proteomes" id="UP000308549"/>
    </source>
</evidence>
<dbReference type="InterPro" id="IPR011009">
    <property type="entry name" value="Kinase-like_dom_sf"/>
</dbReference>
<dbReference type="InterPro" id="IPR008271">
    <property type="entry name" value="Ser/Thr_kinase_AS"/>
</dbReference>
<dbReference type="Gene3D" id="1.10.510.10">
    <property type="entry name" value="Transferase(Phosphotransferase) domain 1"/>
    <property type="match status" value="1"/>
</dbReference>
<dbReference type="SMART" id="SM00220">
    <property type="entry name" value="S_TKc"/>
    <property type="match status" value="1"/>
</dbReference>
<protein>
    <recommendedName>
        <fullName evidence="2">Protein kinase domain-containing protein</fullName>
    </recommendedName>
</protein>
<evidence type="ECO:0000256" key="1">
    <source>
        <dbReference type="SAM" id="MobiDB-lite"/>
    </source>
</evidence>
<dbReference type="AlphaFoldDB" id="A0A4U0TJ40"/>
<dbReference type="PANTHER" id="PTHR48011:SF4">
    <property type="entry name" value="MITOGEN-ACTIVATED PROTEIN KINASE KINASE KINASE 19"/>
    <property type="match status" value="1"/>
</dbReference>
<dbReference type="GO" id="GO:0004672">
    <property type="term" value="F:protein kinase activity"/>
    <property type="evidence" value="ECO:0007669"/>
    <property type="project" value="InterPro"/>
</dbReference>
<dbReference type="InterPro" id="IPR000719">
    <property type="entry name" value="Prot_kinase_dom"/>
</dbReference>
<accession>A0A4U0TJ40</accession>
<sequence>MPAITEGGAYTGESGKTYLAVGPLGQANVWTAVQNDEHGNIVVLKAPSTDDTGTSWPQFQHEMIMHELFKDCSYIRRQVDRVAPSENSPPLIVLEIFETTLWQARTKRPFSKDEVRSVARSILHGLQEVHDKGMVYVDIKMQNIMINGFDTSKDGDGSRLEAKLGDLGIVMEPMRGATTQPIVYRAPEVFFKGELTPAADIWAFGLVVSHLLEAKQRFANTGLYDDLHVGKGSLFEREQAMRSAIANDYDIDGEEYYKDCALPVRNPSHDPGQHWDQLRKRGLSEEEVSFLQWVMKVDPRERPSAKVILQSKWLGGEGVVPGTSNGTSSNGFPPASSAITQDPSKTSTGTAAPQSTALPETQIAAMKDWIDQDSSKATNSNGSETADSGKEPSSSAAGSNGAADGAQRPPAVGARTQDRLAAVMSGKGTPKEPGAESPRPALVESRSSGGGTYLSYR</sequence>
<dbReference type="PROSITE" id="PS50011">
    <property type="entry name" value="PROTEIN_KINASE_DOM"/>
    <property type="match status" value="1"/>
</dbReference>
<comment type="caution">
    <text evidence="3">The sequence shown here is derived from an EMBL/GenBank/DDBJ whole genome shotgun (WGS) entry which is preliminary data.</text>
</comment>
<evidence type="ECO:0000313" key="3">
    <source>
        <dbReference type="EMBL" id="TKA21838.1"/>
    </source>
</evidence>
<dbReference type="Pfam" id="PF00069">
    <property type="entry name" value="Pkinase"/>
    <property type="match status" value="1"/>
</dbReference>
<dbReference type="Proteomes" id="UP000308549">
    <property type="component" value="Unassembled WGS sequence"/>
</dbReference>
<gene>
    <name evidence="3" type="ORF">B0A50_08507</name>
</gene>
<feature type="compositionally biased region" description="Low complexity" evidence="1">
    <location>
        <begin position="393"/>
        <end position="406"/>
    </location>
</feature>
<feature type="domain" description="Protein kinase" evidence="2">
    <location>
        <begin position="18"/>
        <end position="314"/>
    </location>
</feature>
<dbReference type="PROSITE" id="PS00108">
    <property type="entry name" value="PROTEIN_KINASE_ST"/>
    <property type="match status" value="1"/>
</dbReference>
<feature type="compositionally biased region" description="Gly residues" evidence="1">
    <location>
        <begin position="448"/>
        <end position="457"/>
    </location>
</feature>
<dbReference type="EMBL" id="NAJL01000097">
    <property type="protein sequence ID" value="TKA21838.1"/>
    <property type="molecule type" value="Genomic_DNA"/>
</dbReference>
<keyword evidence="4" id="KW-1185">Reference proteome</keyword>
<dbReference type="GO" id="GO:0005524">
    <property type="term" value="F:ATP binding"/>
    <property type="evidence" value="ECO:0007669"/>
    <property type="project" value="InterPro"/>
</dbReference>
<proteinExistence type="predicted"/>
<organism evidence="3 4">
    <name type="scientific">Salinomyces thailandicus</name>
    <dbReference type="NCBI Taxonomy" id="706561"/>
    <lineage>
        <taxon>Eukaryota</taxon>
        <taxon>Fungi</taxon>
        <taxon>Dikarya</taxon>
        <taxon>Ascomycota</taxon>
        <taxon>Pezizomycotina</taxon>
        <taxon>Dothideomycetes</taxon>
        <taxon>Dothideomycetidae</taxon>
        <taxon>Mycosphaerellales</taxon>
        <taxon>Teratosphaeriaceae</taxon>
        <taxon>Salinomyces</taxon>
    </lineage>
</organism>
<reference evidence="3 4" key="1">
    <citation type="submission" date="2017-03" db="EMBL/GenBank/DDBJ databases">
        <title>Genomes of endolithic fungi from Antarctica.</title>
        <authorList>
            <person name="Coleine C."/>
            <person name="Masonjones S."/>
            <person name="Stajich J.E."/>
        </authorList>
    </citation>
    <scope>NUCLEOTIDE SEQUENCE [LARGE SCALE GENOMIC DNA]</scope>
    <source>
        <strain evidence="3 4">CCFEE 6315</strain>
    </source>
</reference>
<feature type="region of interest" description="Disordered" evidence="1">
    <location>
        <begin position="373"/>
        <end position="457"/>
    </location>
</feature>
<dbReference type="GO" id="GO:0007165">
    <property type="term" value="P:signal transduction"/>
    <property type="evidence" value="ECO:0007669"/>
    <property type="project" value="TreeGrafter"/>
</dbReference>
<feature type="compositionally biased region" description="Polar residues" evidence="1">
    <location>
        <begin position="375"/>
        <end position="386"/>
    </location>
</feature>
<feature type="compositionally biased region" description="Polar residues" evidence="1">
    <location>
        <begin position="322"/>
        <end position="358"/>
    </location>
</feature>
<dbReference type="OrthoDB" id="5979581at2759"/>